<accession>A0ABX0SG67</accession>
<feature type="transmembrane region" description="Helical" evidence="2">
    <location>
        <begin position="156"/>
        <end position="175"/>
    </location>
</feature>
<name>A0ABX0SG67_9ACTN</name>
<evidence type="ECO:0000313" key="3">
    <source>
        <dbReference type="EMBL" id="NIH57364.1"/>
    </source>
</evidence>
<comment type="caution">
    <text evidence="3">The sequence shown here is derived from an EMBL/GenBank/DDBJ whole genome shotgun (WGS) entry which is preliminary data.</text>
</comment>
<feature type="transmembrane region" description="Helical" evidence="2">
    <location>
        <begin position="195"/>
        <end position="217"/>
    </location>
</feature>
<proteinExistence type="predicted"/>
<dbReference type="PANTHER" id="PTHR36844:SF1">
    <property type="entry name" value="PROTEASE PRSW"/>
    <property type="match status" value="1"/>
</dbReference>
<keyword evidence="2" id="KW-1133">Transmembrane helix</keyword>
<feature type="transmembrane region" description="Helical" evidence="2">
    <location>
        <begin position="334"/>
        <end position="354"/>
    </location>
</feature>
<feature type="transmembrane region" description="Helical" evidence="2">
    <location>
        <begin position="270"/>
        <end position="292"/>
    </location>
</feature>
<organism evidence="3 4">
    <name type="scientific">Brooklawnia cerclae</name>
    <dbReference type="NCBI Taxonomy" id="349934"/>
    <lineage>
        <taxon>Bacteria</taxon>
        <taxon>Bacillati</taxon>
        <taxon>Actinomycetota</taxon>
        <taxon>Actinomycetes</taxon>
        <taxon>Propionibacteriales</taxon>
        <taxon>Propionibacteriaceae</taxon>
        <taxon>Brooklawnia</taxon>
    </lineage>
</organism>
<evidence type="ECO:0000256" key="2">
    <source>
        <dbReference type="SAM" id="Phobius"/>
    </source>
</evidence>
<dbReference type="RefSeq" id="WP_167166999.1">
    <property type="nucleotide sequence ID" value="NZ_BAAAOO010000013.1"/>
</dbReference>
<reference evidence="3 4" key="1">
    <citation type="submission" date="2020-02" db="EMBL/GenBank/DDBJ databases">
        <title>Sequencing the genomes of 1000 actinobacteria strains.</title>
        <authorList>
            <person name="Klenk H.-P."/>
        </authorList>
    </citation>
    <scope>NUCLEOTIDE SEQUENCE [LARGE SCALE GENOMIC DNA]</scope>
    <source>
        <strain evidence="3 4">DSM 19609</strain>
    </source>
</reference>
<dbReference type="Pfam" id="PF13367">
    <property type="entry name" value="PrsW-protease"/>
    <property type="match status" value="1"/>
</dbReference>
<sequence length="511" mass="56319">MTADANTWRPPASAAPVRATGRGAADRVTKAPEGLGQAGLDHASRYRRRRNGLLARVGQRRGVLDRYPHYVWATIVLVMVYTLALFSVYRTIGSGVIQEVAAVTQDAYGQPTILTWAQVNEAYGIVIRPAALTLLAYVVLFVLIDRLRPTTWTMKLLALGWGACMAVLISLHLNTWAGELMRAEGPVDAAQGTRAAIFSAPFVEEAAKATILFFLAILMRRRMVGVHQVFTLAGLSAVGFAFTENVVYYLRTFLYASTIYQVDPDQELSSIVSLRGVVLSFGHPLFTSMTALGMTVAIVNRSKLVRVLAPAAGYLTAAFGHMAFNGLSSMSDSIAPLLIGGWVAVAAILVYLGFRYVHQVRTIGARLSEFVQAGWLTPDDPKVFSSFFGRWRLTLAASLRGPRVLANTLRLQRDLTELAYVRDAELRGTIDAMAVERERELILDVDAARVWGLDRNEGLRIVPPEWGQRWAAFRERRRQVRTARREKNGQWAPPPQSATPVGAGNWPAPTR</sequence>
<gene>
    <name evidence="3" type="ORF">FB473_002009</name>
</gene>
<feature type="transmembrane region" description="Helical" evidence="2">
    <location>
        <begin position="229"/>
        <end position="250"/>
    </location>
</feature>
<dbReference type="InterPro" id="IPR026898">
    <property type="entry name" value="PrsW"/>
</dbReference>
<dbReference type="Proteomes" id="UP000749311">
    <property type="component" value="Unassembled WGS sequence"/>
</dbReference>
<keyword evidence="4" id="KW-1185">Reference proteome</keyword>
<feature type="region of interest" description="Disordered" evidence="1">
    <location>
        <begin position="1"/>
        <end position="28"/>
    </location>
</feature>
<evidence type="ECO:0000313" key="4">
    <source>
        <dbReference type="Proteomes" id="UP000749311"/>
    </source>
</evidence>
<dbReference type="PANTHER" id="PTHR36844">
    <property type="entry name" value="PROTEASE PRSW"/>
    <property type="match status" value="1"/>
</dbReference>
<feature type="region of interest" description="Disordered" evidence="1">
    <location>
        <begin position="480"/>
        <end position="511"/>
    </location>
</feature>
<keyword evidence="2" id="KW-0812">Transmembrane</keyword>
<feature type="transmembrane region" description="Helical" evidence="2">
    <location>
        <begin position="70"/>
        <end position="89"/>
    </location>
</feature>
<protein>
    <submittedName>
        <fullName evidence="3">RsiW-degrading membrane proteinase PrsW (M82 family)</fullName>
    </submittedName>
</protein>
<dbReference type="EMBL" id="JAAMOZ010000001">
    <property type="protein sequence ID" value="NIH57364.1"/>
    <property type="molecule type" value="Genomic_DNA"/>
</dbReference>
<keyword evidence="2" id="KW-0472">Membrane</keyword>
<feature type="transmembrane region" description="Helical" evidence="2">
    <location>
        <begin position="304"/>
        <end position="322"/>
    </location>
</feature>
<feature type="transmembrane region" description="Helical" evidence="2">
    <location>
        <begin position="122"/>
        <end position="144"/>
    </location>
</feature>
<evidence type="ECO:0000256" key="1">
    <source>
        <dbReference type="SAM" id="MobiDB-lite"/>
    </source>
</evidence>